<dbReference type="GO" id="GO:0016567">
    <property type="term" value="P:protein ubiquitination"/>
    <property type="evidence" value="ECO:0007669"/>
    <property type="project" value="UniProtKB-UniPathway"/>
</dbReference>
<comment type="similarity">
    <text evidence="2">Belongs to the FBXO31 family.</text>
</comment>
<keyword evidence="5" id="KW-1185">Reference proteome</keyword>
<dbReference type="PANTHER" id="PTHR10706:SF130">
    <property type="entry name" value="F-BOX ONLY PROTEIN 31"/>
    <property type="match status" value="1"/>
</dbReference>
<evidence type="ECO:0000256" key="3">
    <source>
        <dbReference type="ARBA" id="ARBA00022786"/>
    </source>
</evidence>
<dbReference type="KEGG" id="aten:116299690"/>
<dbReference type="InParanoid" id="A0A6P8IDG6"/>
<keyword evidence="3" id="KW-0833">Ubl conjugation pathway</keyword>
<reference evidence="6" key="1">
    <citation type="submission" date="2025-08" db="UniProtKB">
        <authorList>
            <consortium name="RefSeq"/>
        </authorList>
    </citation>
    <scope>IDENTIFICATION</scope>
    <source>
        <tissue evidence="6">Tentacle</tissue>
    </source>
</reference>
<feature type="domain" description="F-box" evidence="4">
    <location>
        <begin position="1"/>
        <end position="47"/>
    </location>
</feature>
<evidence type="ECO:0000256" key="1">
    <source>
        <dbReference type="ARBA" id="ARBA00004906"/>
    </source>
</evidence>
<dbReference type="InterPro" id="IPR001810">
    <property type="entry name" value="F-box_dom"/>
</dbReference>
<dbReference type="Pfam" id="PF12937">
    <property type="entry name" value="F-box-like"/>
    <property type="match status" value="1"/>
</dbReference>
<accession>A0A6P8IDG6</accession>
<dbReference type="AlphaFoldDB" id="A0A6P8IDG6"/>
<comment type="pathway">
    <text evidence="1">Protein modification; protein ubiquitination.</text>
</comment>
<dbReference type="SMART" id="SM00256">
    <property type="entry name" value="FBOX"/>
    <property type="match status" value="1"/>
</dbReference>
<evidence type="ECO:0000259" key="4">
    <source>
        <dbReference type="PROSITE" id="PS50181"/>
    </source>
</evidence>
<name>A0A6P8IDG6_ACTTE</name>
<dbReference type="SUPFAM" id="SSF81383">
    <property type="entry name" value="F-box domain"/>
    <property type="match status" value="1"/>
</dbReference>
<dbReference type="PANTHER" id="PTHR10706">
    <property type="entry name" value="F-BOX FAMILY PROTEIN"/>
    <property type="match status" value="1"/>
</dbReference>
<sequence>MEKLLCAPSELLVKIFEFLPASDLASLAKTCRRFRDVVAIDQIWHDLCQKNYKVSSLDGWPLTSYKELYAIVLHRYGCILGLWKLEVLYYGALIYVHVQNGKIIAENCCPPFDCSHLADPLRLKPLFEISIENKTVKTTCVTGLHTHHDGIVKVNSTKRCQAEGFTFLCSKADWHNIKPVQSQNIGYLQQWLVEEYNDGNIFSTSPHLIHLILSRYAAMHNIYSSNLRFNRLSIPSTVGHNDSIVLPGIYKGTYSSHGIELIMVCDCKDRILGTKITGDPNVPSGEITFDVDLTYPLEEGEEDNGSSVPSNNKKHPFHLPTGYFGEIPTHLKYYVRKFKGVGRIANTGFVSPQWTNNILYVFEKNEFGILWTELRAFAMFRRTEEEFLQN</sequence>
<proteinExistence type="inferred from homology"/>
<dbReference type="InterPro" id="IPR036047">
    <property type="entry name" value="F-box-like_dom_sf"/>
</dbReference>
<evidence type="ECO:0000313" key="6">
    <source>
        <dbReference type="RefSeq" id="XP_031564262.1"/>
    </source>
</evidence>
<dbReference type="GeneID" id="116299690"/>
<dbReference type="FunCoup" id="A0A6P8IDG6">
    <property type="interactions" value="174"/>
</dbReference>
<protein>
    <submittedName>
        <fullName evidence="6">F-box only protein 31-like</fullName>
    </submittedName>
</protein>
<gene>
    <name evidence="6" type="primary">LOC116299690</name>
</gene>
<dbReference type="Proteomes" id="UP000515163">
    <property type="component" value="Unplaced"/>
</dbReference>
<dbReference type="Gene3D" id="1.20.1280.50">
    <property type="match status" value="1"/>
</dbReference>
<dbReference type="UniPathway" id="UPA00143"/>
<dbReference type="OrthoDB" id="722566at2759"/>
<evidence type="ECO:0000313" key="5">
    <source>
        <dbReference type="Proteomes" id="UP000515163"/>
    </source>
</evidence>
<dbReference type="Pfam" id="PF12014">
    <property type="entry name" value="Cyclin_D1_bind"/>
    <property type="match status" value="1"/>
</dbReference>
<dbReference type="PROSITE" id="PS50181">
    <property type="entry name" value="FBOX"/>
    <property type="match status" value="1"/>
</dbReference>
<dbReference type="InterPro" id="IPR045048">
    <property type="entry name" value="FBXO31/39"/>
</dbReference>
<dbReference type="RefSeq" id="XP_031564262.1">
    <property type="nucleotide sequence ID" value="XM_031708402.1"/>
</dbReference>
<organism evidence="5 6">
    <name type="scientific">Actinia tenebrosa</name>
    <name type="common">Australian red waratah sea anemone</name>
    <dbReference type="NCBI Taxonomy" id="6105"/>
    <lineage>
        <taxon>Eukaryota</taxon>
        <taxon>Metazoa</taxon>
        <taxon>Cnidaria</taxon>
        <taxon>Anthozoa</taxon>
        <taxon>Hexacorallia</taxon>
        <taxon>Actiniaria</taxon>
        <taxon>Actiniidae</taxon>
        <taxon>Actinia</taxon>
    </lineage>
</organism>
<evidence type="ECO:0000256" key="2">
    <source>
        <dbReference type="ARBA" id="ARBA00010611"/>
    </source>
</evidence>